<feature type="chain" id="PRO_5025095690" description="S-protein homolog" evidence="6">
    <location>
        <begin position="20"/>
        <end position="143"/>
    </location>
</feature>
<dbReference type="Proteomes" id="UP000187609">
    <property type="component" value="Unassembled WGS sequence"/>
</dbReference>
<organism evidence="7 8">
    <name type="scientific">Nicotiana attenuata</name>
    <name type="common">Coyote tobacco</name>
    <dbReference type="NCBI Taxonomy" id="49451"/>
    <lineage>
        <taxon>Eukaryota</taxon>
        <taxon>Viridiplantae</taxon>
        <taxon>Streptophyta</taxon>
        <taxon>Embryophyta</taxon>
        <taxon>Tracheophyta</taxon>
        <taxon>Spermatophyta</taxon>
        <taxon>Magnoliopsida</taxon>
        <taxon>eudicotyledons</taxon>
        <taxon>Gunneridae</taxon>
        <taxon>Pentapetalae</taxon>
        <taxon>asterids</taxon>
        <taxon>lamiids</taxon>
        <taxon>Solanales</taxon>
        <taxon>Solanaceae</taxon>
        <taxon>Nicotianoideae</taxon>
        <taxon>Nicotianeae</taxon>
        <taxon>Nicotiana</taxon>
    </lineage>
</organism>
<evidence type="ECO:0000256" key="5">
    <source>
        <dbReference type="ARBA" id="ARBA00022729"/>
    </source>
</evidence>
<evidence type="ECO:0000256" key="1">
    <source>
        <dbReference type="ARBA" id="ARBA00004613"/>
    </source>
</evidence>
<dbReference type="SMR" id="A0A1J6IH87"/>
<evidence type="ECO:0000256" key="2">
    <source>
        <dbReference type="ARBA" id="ARBA00005581"/>
    </source>
</evidence>
<accession>A0A1J6IH87</accession>
<evidence type="ECO:0000256" key="6">
    <source>
        <dbReference type="RuleBase" id="RU367044"/>
    </source>
</evidence>
<keyword evidence="3 6" id="KW-0713">Self-incompatibility</keyword>
<proteinExistence type="inferred from homology"/>
<comment type="similarity">
    <text evidence="2 6">Belongs to the plant self-incompatibility (S1) protein family.</text>
</comment>
<dbReference type="InterPro" id="IPR010264">
    <property type="entry name" value="Self-incomp_S1"/>
</dbReference>
<dbReference type="AlphaFoldDB" id="A0A1J6IH87"/>
<feature type="signal peptide" evidence="6">
    <location>
        <begin position="1"/>
        <end position="19"/>
    </location>
</feature>
<keyword evidence="8" id="KW-1185">Reference proteome</keyword>
<dbReference type="PANTHER" id="PTHR31232:SF165">
    <property type="entry name" value="S-PROTEIN HOMOLOG"/>
    <property type="match status" value="1"/>
</dbReference>
<sequence>LINIFFLLLLLTPIDLSRAKSCFITRRFYVHVIDKLPSNSSKLQVHCASGDDDLGYHSLTANQEFDWSFCQGFAWTTLFFCHFWWGTKNKSFNVFNDPVHCVEDGKLPKLTEQCAWVVKSDGFYLGTYISPGIVEDMYRYTGW</sequence>
<name>A0A1J6IH87_NICAT</name>
<dbReference type="OMA" id="WTFRENI"/>
<dbReference type="GO" id="GO:0005576">
    <property type="term" value="C:extracellular region"/>
    <property type="evidence" value="ECO:0007669"/>
    <property type="project" value="UniProtKB-SubCell"/>
</dbReference>
<evidence type="ECO:0000313" key="7">
    <source>
        <dbReference type="EMBL" id="OIT04437.1"/>
    </source>
</evidence>
<keyword evidence="4 6" id="KW-0964">Secreted</keyword>
<evidence type="ECO:0000313" key="8">
    <source>
        <dbReference type="Proteomes" id="UP000187609"/>
    </source>
</evidence>
<dbReference type="EMBL" id="MJEQ01037185">
    <property type="protein sequence ID" value="OIT04437.1"/>
    <property type="molecule type" value="Genomic_DNA"/>
</dbReference>
<keyword evidence="5 6" id="KW-0732">Signal</keyword>
<evidence type="ECO:0000256" key="4">
    <source>
        <dbReference type="ARBA" id="ARBA00022525"/>
    </source>
</evidence>
<evidence type="ECO:0000256" key="3">
    <source>
        <dbReference type="ARBA" id="ARBA00022471"/>
    </source>
</evidence>
<dbReference type="GO" id="GO:0060320">
    <property type="term" value="P:rejection of self pollen"/>
    <property type="evidence" value="ECO:0007669"/>
    <property type="project" value="UniProtKB-KW"/>
</dbReference>
<dbReference type="PANTHER" id="PTHR31232">
    <property type="match status" value="1"/>
</dbReference>
<comment type="subcellular location">
    <subcellularLocation>
        <location evidence="1 6">Secreted</location>
    </subcellularLocation>
</comment>
<reference evidence="7" key="1">
    <citation type="submission" date="2016-11" db="EMBL/GenBank/DDBJ databases">
        <title>The genome of Nicotiana attenuata.</title>
        <authorList>
            <person name="Xu S."/>
            <person name="Brockmoeller T."/>
            <person name="Gaquerel E."/>
            <person name="Navarro A."/>
            <person name="Kuhl H."/>
            <person name="Gase K."/>
            <person name="Ling Z."/>
            <person name="Zhou W."/>
            <person name="Kreitzer C."/>
            <person name="Stanke M."/>
            <person name="Tang H."/>
            <person name="Lyons E."/>
            <person name="Pandey P."/>
            <person name="Pandey S.P."/>
            <person name="Timmermann B."/>
            <person name="Baldwin I.T."/>
        </authorList>
    </citation>
    <scope>NUCLEOTIDE SEQUENCE [LARGE SCALE GENOMIC DNA]</scope>
    <source>
        <strain evidence="7">UT</strain>
    </source>
</reference>
<comment type="caution">
    <text evidence="7">The sequence shown here is derived from an EMBL/GenBank/DDBJ whole genome shotgun (WGS) entry which is preliminary data.</text>
</comment>
<protein>
    <recommendedName>
        <fullName evidence="6">S-protein homolog</fullName>
    </recommendedName>
</protein>
<feature type="non-terminal residue" evidence="7">
    <location>
        <position position="1"/>
    </location>
</feature>
<dbReference type="Pfam" id="PF05938">
    <property type="entry name" value="Self-incomp_S1"/>
    <property type="match status" value="1"/>
</dbReference>
<gene>
    <name evidence="7" type="ORF">A4A49_65202</name>
</gene>